<comment type="caution">
    <text evidence="2">The sequence shown here is derived from an EMBL/GenBank/DDBJ whole genome shotgun (WGS) entry which is preliminary data.</text>
</comment>
<keyword evidence="3" id="KW-1185">Reference proteome</keyword>
<dbReference type="InterPro" id="IPR035437">
    <property type="entry name" value="SNase_OB-fold_sf"/>
</dbReference>
<evidence type="ECO:0000256" key="1">
    <source>
        <dbReference type="SAM" id="MobiDB-lite"/>
    </source>
</evidence>
<dbReference type="EMBL" id="JACIDW010000013">
    <property type="protein sequence ID" value="MBB3965979.1"/>
    <property type="molecule type" value="Genomic_DNA"/>
</dbReference>
<keyword evidence="2" id="KW-0540">Nuclease</keyword>
<keyword evidence="2" id="KW-0255">Endonuclease</keyword>
<dbReference type="RefSeq" id="WP_183901491.1">
    <property type="nucleotide sequence ID" value="NZ_JACIDW010000013.1"/>
</dbReference>
<feature type="region of interest" description="Disordered" evidence="1">
    <location>
        <begin position="27"/>
        <end position="99"/>
    </location>
</feature>
<keyword evidence="2" id="KW-0378">Hydrolase</keyword>
<protein>
    <submittedName>
        <fullName evidence="2">Endonuclease YncB(Thermonuclease family)</fullName>
    </submittedName>
</protein>
<proteinExistence type="predicted"/>
<evidence type="ECO:0000313" key="2">
    <source>
        <dbReference type="EMBL" id="MBB3965979.1"/>
    </source>
</evidence>
<dbReference type="AlphaFoldDB" id="A0A7W6GCM6"/>
<dbReference type="SUPFAM" id="SSF50199">
    <property type="entry name" value="Staphylococcal nuclease"/>
    <property type="match status" value="1"/>
</dbReference>
<name>A0A7W6GCM6_9HYPH</name>
<dbReference type="Gene3D" id="2.40.50.90">
    <property type="match status" value="1"/>
</dbReference>
<reference evidence="2 3" key="1">
    <citation type="submission" date="2020-08" db="EMBL/GenBank/DDBJ databases">
        <title>Genomic Encyclopedia of Type Strains, Phase IV (KMG-IV): sequencing the most valuable type-strain genomes for metagenomic binning, comparative biology and taxonomic classification.</title>
        <authorList>
            <person name="Goeker M."/>
        </authorList>
    </citation>
    <scope>NUCLEOTIDE SEQUENCE [LARGE SCALE GENOMIC DNA]</scope>
    <source>
        <strain evidence="2 3">DSM 26575</strain>
    </source>
</reference>
<feature type="compositionally biased region" description="Polar residues" evidence="1">
    <location>
        <begin position="235"/>
        <end position="246"/>
    </location>
</feature>
<dbReference type="Proteomes" id="UP000582090">
    <property type="component" value="Unassembled WGS sequence"/>
</dbReference>
<accession>A0A7W6GCM6</accession>
<feature type="region of interest" description="Disordered" evidence="1">
    <location>
        <begin position="215"/>
        <end position="246"/>
    </location>
</feature>
<sequence length="246" mass="25699">MKPAALLTATAGIAIVIGLITAGGNRLSGASDVRRAAQPAQEATGPETFAPAQSTANPDTSMTARPVDDASQFYPSSVDGKPLEREQAPEPERKPVAAAEKGIDLPRPVAESAGILGFGERRLQLAGLTPTPVDKTCPSAKGPEWPCGMLAKTNFRLFLRLRTVNCDLSDPNWSGTATASCKIGTQDLSAWLIENGWAEAEAGSAFAEAGAKAKRDGNGIYGQDPRQAGAIDTLDLTQPQDMSDPL</sequence>
<feature type="compositionally biased region" description="Polar residues" evidence="1">
    <location>
        <begin position="51"/>
        <end position="63"/>
    </location>
</feature>
<organism evidence="2 3">
    <name type="scientific">Rhizobium metallidurans</name>
    <dbReference type="NCBI Taxonomy" id="1265931"/>
    <lineage>
        <taxon>Bacteria</taxon>
        <taxon>Pseudomonadati</taxon>
        <taxon>Pseudomonadota</taxon>
        <taxon>Alphaproteobacteria</taxon>
        <taxon>Hyphomicrobiales</taxon>
        <taxon>Rhizobiaceae</taxon>
        <taxon>Rhizobium/Agrobacterium group</taxon>
        <taxon>Rhizobium</taxon>
    </lineage>
</organism>
<evidence type="ECO:0000313" key="3">
    <source>
        <dbReference type="Proteomes" id="UP000582090"/>
    </source>
</evidence>
<feature type="compositionally biased region" description="Basic and acidic residues" evidence="1">
    <location>
        <begin position="81"/>
        <end position="95"/>
    </location>
</feature>
<dbReference type="GO" id="GO:0004519">
    <property type="term" value="F:endonuclease activity"/>
    <property type="evidence" value="ECO:0007669"/>
    <property type="project" value="UniProtKB-KW"/>
</dbReference>
<gene>
    <name evidence="2" type="ORF">GGQ67_003660</name>
</gene>